<evidence type="ECO:0000256" key="2">
    <source>
        <dbReference type="PROSITE-ProRule" id="PRU00169"/>
    </source>
</evidence>
<proteinExistence type="predicted"/>
<keyword evidence="1 2" id="KW-0597">Phosphoprotein</keyword>
<dbReference type="SUPFAM" id="SSF52172">
    <property type="entry name" value="CheY-like"/>
    <property type="match status" value="1"/>
</dbReference>
<feature type="modified residue" description="4-aspartylphosphate" evidence="2">
    <location>
        <position position="51"/>
    </location>
</feature>
<evidence type="ECO:0000256" key="1">
    <source>
        <dbReference type="ARBA" id="ARBA00022553"/>
    </source>
</evidence>
<dbReference type="PANTHER" id="PTHR44591:SF3">
    <property type="entry name" value="RESPONSE REGULATORY DOMAIN-CONTAINING PROTEIN"/>
    <property type="match status" value="1"/>
</dbReference>
<feature type="domain" description="Response regulatory" evidence="3">
    <location>
        <begin position="2"/>
        <end position="115"/>
    </location>
</feature>
<sequence>MMILVVEDDVDLAETCSMVLETYHHQVEIAHSAEEALLKIAERKPDLLISDCVLPGRSGLELSALVRAGHSRNDLPILLMSGSLRRTVAYGDSYDGFINKPFLAEALMEQVGKLVTPATTTQAAGGKP</sequence>
<organism evidence="4 5">
    <name type="scientific">Duganella phyllosphaerae</name>
    <dbReference type="NCBI Taxonomy" id="762836"/>
    <lineage>
        <taxon>Bacteria</taxon>
        <taxon>Pseudomonadati</taxon>
        <taxon>Pseudomonadota</taxon>
        <taxon>Betaproteobacteria</taxon>
        <taxon>Burkholderiales</taxon>
        <taxon>Oxalobacteraceae</taxon>
        <taxon>Telluria group</taxon>
        <taxon>Duganella</taxon>
    </lineage>
</organism>
<dbReference type="Gene3D" id="3.40.50.2300">
    <property type="match status" value="1"/>
</dbReference>
<gene>
    <name evidence="4" type="primary">yycF_1</name>
    <name evidence="4" type="ORF">DUPY_06840</name>
</gene>
<dbReference type="OrthoDB" id="9800897at2"/>
<name>A0A1E7X6L3_9BURK</name>
<dbReference type="InterPro" id="IPR011006">
    <property type="entry name" value="CheY-like_superfamily"/>
</dbReference>
<accession>A0A1E7X6L3</accession>
<keyword evidence="5" id="KW-1185">Reference proteome</keyword>
<reference evidence="5" key="1">
    <citation type="journal article" date="2016" name="Front. Microbiol.">
        <title>Molecular Keys to the Janthinobacterium and Duganella spp. Interaction with the Plant Pathogen Fusarium graminearum.</title>
        <authorList>
            <person name="Haack F.S."/>
            <person name="Poehlein A."/>
            <person name="Kroger C."/>
            <person name="Voigt C.A."/>
            <person name="Piepenbring M."/>
            <person name="Bode H.B."/>
            <person name="Daniel R."/>
            <person name="Schafer W."/>
            <person name="Streit W.R."/>
        </authorList>
    </citation>
    <scope>NUCLEOTIDE SEQUENCE [LARGE SCALE GENOMIC DNA]</scope>
    <source>
        <strain evidence="5">T54</strain>
    </source>
</reference>
<evidence type="ECO:0000313" key="5">
    <source>
        <dbReference type="Proteomes" id="UP000175989"/>
    </source>
</evidence>
<dbReference type="Proteomes" id="UP000175989">
    <property type="component" value="Unassembled WGS sequence"/>
</dbReference>
<comment type="caution">
    <text evidence="4">The sequence shown here is derived from an EMBL/GenBank/DDBJ whole genome shotgun (WGS) entry which is preliminary data.</text>
</comment>
<protein>
    <submittedName>
        <fullName evidence="4">Transcriptional regulatory protein YycF</fullName>
    </submittedName>
</protein>
<dbReference type="Pfam" id="PF00072">
    <property type="entry name" value="Response_reg"/>
    <property type="match status" value="1"/>
</dbReference>
<dbReference type="InterPro" id="IPR050595">
    <property type="entry name" value="Bact_response_regulator"/>
</dbReference>
<dbReference type="RefSeq" id="WP_070246403.1">
    <property type="nucleotide sequence ID" value="NZ_LROM01000047.1"/>
</dbReference>
<evidence type="ECO:0000259" key="3">
    <source>
        <dbReference type="PROSITE" id="PS50110"/>
    </source>
</evidence>
<evidence type="ECO:0000313" key="4">
    <source>
        <dbReference type="EMBL" id="OFA08555.1"/>
    </source>
</evidence>
<dbReference type="PANTHER" id="PTHR44591">
    <property type="entry name" value="STRESS RESPONSE REGULATOR PROTEIN 1"/>
    <property type="match status" value="1"/>
</dbReference>
<dbReference type="GO" id="GO:0000160">
    <property type="term" value="P:phosphorelay signal transduction system"/>
    <property type="evidence" value="ECO:0007669"/>
    <property type="project" value="InterPro"/>
</dbReference>
<dbReference type="SMART" id="SM00448">
    <property type="entry name" value="REC"/>
    <property type="match status" value="1"/>
</dbReference>
<dbReference type="AlphaFoldDB" id="A0A1E7X6L3"/>
<dbReference type="InterPro" id="IPR001789">
    <property type="entry name" value="Sig_transdc_resp-reg_receiver"/>
</dbReference>
<dbReference type="PROSITE" id="PS50110">
    <property type="entry name" value="RESPONSE_REGULATORY"/>
    <property type="match status" value="1"/>
</dbReference>
<dbReference type="EMBL" id="LROM01000047">
    <property type="protein sequence ID" value="OFA08555.1"/>
    <property type="molecule type" value="Genomic_DNA"/>
</dbReference>